<keyword evidence="1" id="KW-1133">Transmembrane helix</keyword>
<evidence type="ECO:0000313" key="2">
    <source>
        <dbReference type="EMBL" id="PVY40488.1"/>
    </source>
</evidence>
<name>A0A2U1AVQ2_9BACT</name>
<reference evidence="2 3" key="1">
    <citation type="submission" date="2018-04" db="EMBL/GenBank/DDBJ databases">
        <title>Genomic Encyclopedia of Type Strains, Phase IV (KMG-IV): sequencing the most valuable type-strain genomes for metagenomic binning, comparative biology and taxonomic classification.</title>
        <authorList>
            <person name="Goeker M."/>
        </authorList>
    </citation>
    <scope>NUCLEOTIDE SEQUENCE [LARGE SCALE GENOMIC DNA]</scope>
    <source>
        <strain evidence="2 3">DSM 100231</strain>
    </source>
</reference>
<accession>A0A2U1AVQ2</accession>
<keyword evidence="1" id="KW-0812">Transmembrane</keyword>
<evidence type="ECO:0000256" key="1">
    <source>
        <dbReference type="SAM" id="Phobius"/>
    </source>
</evidence>
<proteinExistence type="predicted"/>
<dbReference type="EMBL" id="QEKI01000007">
    <property type="protein sequence ID" value="PVY40488.1"/>
    <property type="molecule type" value="Genomic_DNA"/>
</dbReference>
<protein>
    <submittedName>
        <fullName evidence="2">Uncharacterized protein</fullName>
    </submittedName>
</protein>
<keyword evidence="3" id="KW-1185">Reference proteome</keyword>
<comment type="caution">
    <text evidence="2">The sequence shown here is derived from an EMBL/GenBank/DDBJ whole genome shotgun (WGS) entry which is preliminary data.</text>
</comment>
<dbReference type="AlphaFoldDB" id="A0A2U1AVQ2"/>
<gene>
    <name evidence="2" type="ORF">C8E01_107119</name>
</gene>
<evidence type="ECO:0000313" key="3">
    <source>
        <dbReference type="Proteomes" id="UP000245466"/>
    </source>
</evidence>
<feature type="transmembrane region" description="Helical" evidence="1">
    <location>
        <begin position="44"/>
        <end position="70"/>
    </location>
</feature>
<feature type="transmembrane region" description="Helical" evidence="1">
    <location>
        <begin position="12"/>
        <end position="32"/>
    </location>
</feature>
<organism evidence="2 3">
    <name type="scientific">Pontibacter virosus</name>
    <dbReference type="NCBI Taxonomy" id="1765052"/>
    <lineage>
        <taxon>Bacteria</taxon>
        <taxon>Pseudomonadati</taxon>
        <taxon>Bacteroidota</taxon>
        <taxon>Cytophagia</taxon>
        <taxon>Cytophagales</taxon>
        <taxon>Hymenobacteraceae</taxon>
        <taxon>Pontibacter</taxon>
    </lineage>
</organism>
<sequence length="93" mass="10411">MFKLILICSTGFYIPIAFLMGILAWLDIVPATMNAQQYTGFKGFAISIGFIPVFIMILTLAHWVMLAIGLKFFKIGVKLYDSVLSKKMTSPEN</sequence>
<keyword evidence="1" id="KW-0472">Membrane</keyword>
<dbReference type="Proteomes" id="UP000245466">
    <property type="component" value="Unassembled WGS sequence"/>
</dbReference>